<dbReference type="Pfam" id="PF13194">
    <property type="entry name" value="DUF4010"/>
    <property type="match status" value="1"/>
</dbReference>
<evidence type="ECO:0000256" key="1">
    <source>
        <dbReference type="SAM" id="Phobius"/>
    </source>
</evidence>
<organism evidence="4 5">
    <name type="scientific">Falsiroseomonas frigidaquae</name>
    <dbReference type="NCBI Taxonomy" id="487318"/>
    <lineage>
        <taxon>Bacteria</taxon>
        <taxon>Pseudomonadati</taxon>
        <taxon>Pseudomonadota</taxon>
        <taxon>Alphaproteobacteria</taxon>
        <taxon>Acetobacterales</taxon>
        <taxon>Roseomonadaceae</taxon>
        <taxon>Falsiroseomonas</taxon>
    </lineage>
</organism>
<keyword evidence="1" id="KW-0812">Transmembrane</keyword>
<dbReference type="InterPro" id="IPR049177">
    <property type="entry name" value="MgtC_SapB_SrpB_YhiD_N"/>
</dbReference>
<dbReference type="EMBL" id="JAAVTX010000002">
    <property type="protein sequence ID" value="NKE44755.1"/>
    <property type="molecule type" value="Genomic_DNA"/>
</dbReference>
<feature type="transmembrane region" description="Helical" evidence="1">
    <location>
        <begin position="330"/>
        <end position="350"/>
    </location>
</feature>
<feature type="transmembrane region" description="Helical" evidence="1">
    <location>
        <begin position="260"/>
        <end position="282"/>
    </location>
</feature>
<name>A0ABX1EXE6_9PROT</name>
<evidence type="ECO:0000313" key="5">
    <source>
        <dbReference type="Proteomes" id="UP000765160"/>
    </source>
</evidence>
<gene>
    <name evidence="4" type="ORF">HB662_08195</name>
</gene>
<keyword evidence="1" id="KW-0472">Membrane</keyword>
<reference evidence="4 5" key="1">
    <citation type="submission" date="2020-03" db="EMBL/GenBank/DDBJ databases">
        <title>Roseomonas selenitidurans sp. nov. isolated from soil.</title>
        <authorList>
            <person name="Liu H."/>
        </authorList>
    </citation>
    <scope>NUCLEOTIDE SEQUENCE [LARGE SCALE GENOMIC DNA]</scope>
    <source>
        <strain evidence="4 5">JCM 15073</strain>
    </source>
</reference>
<feature type="transmembrane region" description="Helical" evidence="1">
    <location>
        <begin position="177"/>
        <end position="195"/>
    </location>
</feature>
<dbReference type="PANTHER" id="PTHR39084">
    <property type="entry name" value="MEMBRANE PROTEIN-RELATED"/>
    <property type="match status" value="1"/>
</dbReference>
<sequence>MDDLILRLGVALAIGLLVGLERGWREREEAAGRRTAGIRTYGISALLGAVMAALAASLGSALVLAVGFLGFALVFGWFQAREAVQENSLSATSAIVGLCTFALGALAVVGDQRAAAAGGAALAAILASREVLHRLVKRLSWVELRSALMLAVMTTIILPLLPDRTIDPWGGLNPREIWFFTVLTATISYLGYVATRILGPRRGVLAGGLLGAVVSSTAVTLAFARSAAAGKASRPLAENASRPLAENSSRPLAESSSRPLAGAAALAAMVSVLRVTGLVLILNPGVLPVMAPAALAAALVFAACGGLLIWRGGGGEGAAGPARNPFDLVPLLVFAAGFAVVSTASAALVGSFGAASLLGSSALSGVFDVDVAVLSALRLVDPVPRLAIGQAVLAALAANAMGRLLLASAAGPRDFALPLAGATLAALVAGGLAGFATFG</sequence>
<feature type="transmembrane region" description="Helical" evidence="1">
    <location>
        <begin position="204"/>
        <end position="224"/>
    </location>
</feature>
<feature type="transmembrane region" description="Helical" evidence="1">
    <location>
        <begin position="386"/>
        <end position="406"/>
    </location>
</feature>
<feature type="transmembrane region" description="Helical" evidence="1">
    <location>
        <begin position="357"/>
        <end position="380"/>
    </location>
</feature>
<feature type="transmembrane region" description="Helical" evidence="1">
    <location>
        <begin position="61"/>
        <end position="78"/>
    </location>
</feature>
<feature type="domain" description="MgtC/SapB/SrpB/YhiD N-terminal" evidence="2">
    <location>
        <begin position="8"/>
        <end position="134"/>
    </location>
</feature>
<dbReference type="Proteomes" id="UP000765160">
    <property type="component" value="Unassembled WGS sequence"/>
</dbReference>
<protein>
    <submittedName>
        <fullName evidence="4">MgtC/SapB family protein</fullName>
    </submittedName>
</protein>
<feature type="transmembrane region" description="Helical" evidence="1">
    <location>
        <begin position="289"/>
        <end position="310"/>
    </location>
</feature>
<comment type="caution">
    <text evidence="4">The sequence shown here is derived from an EMBL/GenBank/DDBJ whole genome shotgun (WGS) entry which is preliminary data.</text>
</comment>
<feature type="transmembrane region" description="Helical" evidence="1">
    <location>
        <begin position="90"/>
        <end position="108"/>
    </location>
</feature>
<dbReference type="PANTHER" id="PTHR39084:SF1">
    <property type="entry name" value="DUF4010 DOMAIN-CONTAINING PROTEIN"/>
    <property type="match status" value="1"/>
</dbReference>
<keyword evidence="1" id="KW-1133">Transmembrane helix</keyword>
<feature type="domain" description="DUF4010" evidence="3">
    <location>
        <begin position="182"/>
        <end position="411"/>
    </location>
</feature>
<dbReference type="RefSeq" id="WP_168049034.1">
    <property type="nucleotide sequence ID" value="NZ_JAATJR010000002.1"/>
</dbReference>
<feature type="transmembrane region" description="Helical" evidence="1">
    <location>
        <begin position="144"/>
        <end position="162"/>
    </location>
</feature>
<dbReference type="InterPro" id="IPR025105">
    <property type="entry name" value="DUF4010"/>
</dbReference>
<dbReference type="Pfam" id="PF02308">
    <property type="entry name" value="MgtC"/>
    <property type="match status" value="1"/>
</dbReference>
<feature type="transmembrane region" description="Helical" evidence="1">
    <location>
        <begin position="6"/>
        <end position="24"/>
    </location>
</feature>
<evidence type="ECO:0000259" key="3">
    <source>
        <dbReference type="Pfam" id="PF13194"/>
    </source>
</evidence>
<accession>A0ABX1EXE6</accession>
<proteinExistence type="predicted"/>
<feature type="transmembrane region" description="Helical" evidence="1">
    <location>
        <begin position="415"/>
        <end position="438"/>
    </location>
</feature>
<evidence type="ECO:0000259" key="2">
    <source>
        <dbReference type="Pfam" id="PF02308"/>
    </source>
</evidence>
<evidence type="ECO:0000313" key="4">
    <source>
        <dbReference type="EMBL" id="NKE44755.1"/>
    </source>
</evidence>
<keyword evidence="5" id="KW-1185">Reference proteome</keyword>